<proteinExistence type="predicted"/>
<sequence>MGLAYYTGLAKIPQTFHPHQLFPIRFRQQAPLFSYFTCSNKFATVILSRISVIGAKDRGGGTSTEEQLPSLPTFQSSNIKMQMNPGNVRRHTFPVLFRMAQKSKKNNLFSIPPCLRARVIGTSEGRQRDRKFARLHSALPSKRAKDPRWEGGRKGGPAKQDSNDGRPAGLTPVI</sequence>
<reference evidence="2 3" key="1">
    <citation type="submission" date="2021-06" db="EMBL/GenBank/DDBJ databases">
        <title>Caerostris extrusa draft genome.</title>
        <authorList>
            <person name="Kono N."/>
            <person name="Arakawa K."/>
        </authorList>
    </citation>
    <scope>NUCLEOTIDE SEQUENCE [LARGE SCALE GENOMIC DNA]</scope>
</reference>
<evidence type="ECO:0000256" key="1">
    <source>
        <dbReference type="SAM" id="MobiDB-lite"/>
    </source>
</evidence>
<feature type="compositionally biased region" description="Basic and acidic residues" evidence="1">
    <location>
        <begin position="143"/>
        <end position="153"/>
    </location>
</feature>
<comment type="caution">
    <text evidence="2">The sequence shown here is derived from an EMBL/GenBank/DDBJ whole genome shotgun (WGS) entry which is preliminary data.</text>
</comment>
<accession>A0AAV4Y7V0</accession>
<name>A0AAV4Y7V0_CAEEX</name>
<evidence type="ECO:0000313" key="3">
    <source>
        <dbReference type="Proteomes" id="UP001054945"/>
    </source>
</evidence>
<evidence type="ECO:0000313" key="2">
    <source>
        <dbReference type="EMBL" id="GIZ03526.1"/>
    </source>
</evidence>
<dbReference type="Proteomes" id="UP001054945">
    <property type="component" value="Unassembled WGS sequence"/>
</dbReference>
<dbReference type="EMBL" id="BPLR01001616">
    <property type="protein sequence ID" value="GIZ03526.1"/>
    <property type="molecule type" value="Genomic_DNA"/>
</dbReference>
<organism evidence="2 3">
    <name type="scientific">Caerostris extrusa</name>
    <name type="common">Bark spider</name>
    <name type="synonym">Caerostris bankana</name>
    <dbReference type="NCBI Taxonomy" id="172846"/>
    <lineage>
        <taxon>Eukaryota</taxon>
        <taxon>Metazoa</taxon>
        <taxon>Ecdysozoa</taxon>
        <taxon>Arthropoda</taxon>
        <taxon>Chelicerata</taxon>
        <taxon>Arachnida</taxon>
        <taxon>Araneae</taxon>
        <taxon>Araneomorphae</taxon>
        <taxon>Entelegynae</taxon>
        <taxon>Araneoidea</taxon>
        <taxon>Araneidae</taxon>
        <taxon>Caerostris</taxon>
    </lineage>
</organism>
<gene>
    <name evidence="2" type="ORF">CEXT_114301</name>
</gene>
<dbReference type="AlphaFoldDB" id="A0AAV4Y7V0"/>
<protein>
    <submittedName>
        <fullName evidence="2">Uncharacterized protein</fullName>
    </submittedName>
</protein>
<keyword evidence="3" id="KW-1185">Reference proteome</keyword>
<feature type="region of interest" description="Disordered" evidence="1">
    <location>
        <begin position="125"/>
        <end position="174"/>
    </location>
</feature>